<organism evidence="4 5">
    <name type="scientific">Hungatella hathewayi</name>
    <dbReference type="NCBI Taxonomy" id="154046"/>
    <lineage>
        <taxon>Bacteria</taxon>
        <taxon>Bacillati</taxon>
        <taxon>Bacillota</taxon>
        <taxon>Clostridia</taxon>
        <taxon>Lachnospirales</taxon>
        <taxon>Lachnospiraceae</taxon>
        <taxon>Hungatella</taxon>
    </lineage>
</organism>
<evidence type="ECO:0000256" key="1">
    <source>
        <dbReference type="ARBA" id="ARBA00038087"/>
    </source>
</evidence>
<dbReference type="InterPro" id="IPR058531">
    <property type="entry name" value="Baseplate_J_M"/>
</dbReference>
<dbReference type="PANTHER" id="PTHR37829">
    <property type="entry name" value="PHAGE-LIKE ELEMENT PBSX PROTEIN XKDT"/>
    <property type="match status" value="1"/>
</dbReference>
<comment type="caution">
    <text evidence="4">The sequence shown here is derived from an EMBL/GenBank/DDBJ whole genome shotgun (WGS) entry which is preliminary data.</text>
</comment>
<comment type="similarity">
    <text evidence="1">Belongs to the Mu gp47/PBSX XkdT family.</text>
</comment>
<accession>A0AA37NAY8</accession>
<dbReference type="AlphaFoldDB" id="A0AA37NAY8"/>
<evidence type="ECO:0000313" key="5">
    <source>
        <dbReference type="Proteomes" id="UP001055091"/>
    </source>
</evidence>
<gene>
    <name evidence="4" type="primary">xkdT</name>
    <name evidence="4" type="ORF">CE91St55_14350</name>
</gene>
<protein>
    <submittedName>
        <fullName evidence="4">Phage-like element PBSX protein XkdT</fullName>
    </submittedName>
</protein>
<evidence type="ECO:0000313" key="4">
    <source>
        <dbReference type="EMBL" id="GKG99453.1"/>
    </source>
</evidence>
<dbReference type="PANTHER" id="PTHR37829:SF3">
    <property type="entry name" value="PROTEIN JAYE-RELATED"/>
    <property type="match status" value="1"/>
</dbReference>
<feature type="domain" description="Baseplate J-like central" evidence="2">
    <location>
        <begin position="186"/>
        <end position="257"/>
    </location>
</feature>
<dbReference type="Pfam" id="PF26078">
    <property type="entry name" value="Baseplate_J_M"/>
    <property type="match status" value="1"/>
</dbReference>
<dbReference type="RefSeq" id="WP_244052501.1">
    <property type="nucleotide sequence ID" value="NZ_BQNJ01000001.1"/>
</dbReference>
<name>A0AA37NAY8_9FIRM</name>
<feature type="domain" description="Baseplate J-like C-terminal" evidence="3">
    <location>
        <begin position="263"/>
        <end position="346"/>
    </location>
</feature>
<dbReference type="InterPro" id="IPR052399">
    <property type="entry name" value="Phage_Baseplate_Assmbl_Protein"/>
</dbReference>
<dbReference type="InterPro" id="IPR058530">
    <property type="entry name" value="Baseplate_J-like_C"/>
</dbReference>
<dbReference type="Proteomes" id="UP001055091">
    <property type="component" value="Unassembled WGS sequence"/>
</dbReference>
<dbReference type="EMBL" id="BQNJ01000001">
    <property type="protein sequence ID" value="GKG99453.1"/>
    <property type="molecule type" value="Genomic_DNA"/>
</dbReference>
<evidence type="ECO:0000259" key="2">
    <source>
        <dbReference type="Pfam" id="PF26078"/>
    </source>
</evidence>
<reference evidence="4" key="1">
    <citation type="submission" date="2022-01" db="EMBL/GenBank/DDBJ databases">
        <title>Novel bile acid biosynthetic pathways are enriched in the microbiome of centenarians.</title>
        <authorList>
            <person name="Sato Y."/>
            <person name="Atarashi K."/>
            <person name="Plichta R.D."/>
            <person name="Arai Y."/>
            <person name="Sasajima S."/>
            <person name="Kearney M.S."/>
            <person name="Suda W."/>
            <person name="Takeshita K."/>
            <person name="Sasaki T."/>
            <person name="Okamoto S."/>
            <person name="Skelly N.A."/>
            <person name="Okamura Y."/>
            <person name="Vlamakis H."/>
            <person name="Li Y."/>
            <person name="Tanoue T."/>
            <person name="Takei H."/>
            <person name="Nittono H."/>
            <person name="Narushima S."/>
            <person name="Irie J."/>
            <person name="Itoh H."/>
            <person name="Moriya K."/>
            <person name="Sugiura Y."/>
            <person name="Suematsu M."/>
            <person name="Moritoki N."/>
            <person name="Shibata S."/>
            <person name="Littman R.D."/>
            <person name="Fischbach A.M."/>
            <person name="Uwamino Y."/>
            <person name="Inoue T."/>
            <person name="Honda A."/>
            <person name="Hattori M."/>
            <person name="Murai T."/>
            <person name="Xavier J.R."/>
            <person name="Hirose N."/>
            <person name="Honda K."/>
        </authorList>
    </citation>
    <scope>NUCLEOTIDE SEQUENCE</scope>
    <source>
        <strain evidence="4">CE91-St55</strain>
    </source>
</reference>
<evidence type="ECO:0000259" key="3">
    <source>
        <dbReference type="Pfam" id="PF26079"/>
    </source>
</evidence>
<dbReference type="Pfam" id="PF26079">
    <property type="entry name" value="Baseplate_J_C"/>
    <property type="match status" value="1"/>
</dbReference>
<sequence length="351" mass="38398">MIDFNNKTYANILARQMKRVPDTLDKREGSLIQTALGPESWYLEGIYLDMERMQKNVYVETAGGESLDRIAASYGLERKPATHAVKTGNFDQEIPSGFRASALTDPIRLTYRVIEKIGEKEGQHSYAMQCETPGEIGNHYSGQVIPIDYVAGLTIAEITDIVSSGSDEEDDESLRKRIFSKIRKPSTSGNIYDYYNWTIECAGVGAAKIYPLALGPGTVKVVIADAERSAATPELIEQVKNHIEELRPIGADVSVVSAREKVIAVTARVKLQNGVNLGSVQEMFLREITSFLQEGAFNVSYVSLAKVGNLLLNTAGVEDFTELRLNGQAANVSLADEEIAVAGAVMLEVMP</sequence>
<proteinExistence type="inferred from homology"/>